<protein>
    <submittedName>
        <fullName evidence="2">Uncharacterized protein</fullName>
    </submittedName>
</protein>
<accession>A0A1G2LCD6</accession>
<sequence>MRIITALGTLVVFATGVGHTARADEFVLTNPSVEQCSQCEISSVVRKLNGLPRRVQDRFIQKISASVVSTEVLRRYIVASFHFETQAEKDALLKRIGNRRFYTEERLREIRVPAELIKHVVAKELQQNYWLGEFGTEQGCLALVYGKERVAHRAVYRPSHFGFLKAHYFEEWDDETHYLVSHWTGSDIFCLQAVTDAKVVRALAQPEPTVAAAPSTEPSPSLAAESKPTQQTAEAAPPPVLQEPTPAQDATVATHLHAPTPRQRPTTITFKPNLWRPMGVAAEFDIIDGKQSRDYGDKALAEAEAGLLPTYPGCHRFQFELVDAKNEELRGKSYRVTIVRSGKLEEVNAIIPSDFGHWSFWGNKDKLPVWVCNGVGSIALPTPAGSADPTNWATEATAYRWHAPFPFMVYPRNGSTLQSCAYATWGTTRPDQCGRNRRVGEMPELWRKLFFDLTVEENTHFVVGKK</sequence>
<evidence type="ECO:0000256" key="1">
    <source>
        <dbReference type="SAM" id="MobiDB-lite"/>
    </source>
</evidence>
<dbReference type="EMBL" id="MHQS01000004">
    <property type="protein sequence ID" value="OHA09296.1"/>
    <property type="molecule type" value="Genomic_DNA"/>
</dbReference>
<dbReference type="Proteomes" id="UP000176705">
    <property type="component" value="Unassembled WGS sequence"/>
</dbReference>
<organism evidence="2 3">
    <name type="scientific">Candidatus Sungbacteria bacterium RIFCSPLOWO2_01_FULL_59_16</name>
    <dbReference type="NCBI Taxonomy" id="1802280"/>
    <lineage>
        <taxon>Bacteria</taxon>
        <taxon>Candidatus Sungiibacteriota</taxon>
    </lineage>
</organism>
<gene>
    <name evidence="2" type="ORF">A3B37_03980</name>
</gene>
<evidence type="ECO:0000313" key="3">
    <source>
        <dbReference type="Proteomes" id="UP000176705"/>
    </source>
</evidence>
<comment type="caution">
    <text evidence="2">The sequence shown here is derived from an EMBL/GenBank/DDBJ whole genome shotgun (WGS) entry which is preliminary data.</text>
</comment>
<name>A0A1G2LCD6_9BACT</name>
<dbReference type="AlphaFoldDB" id="A0A1G2LCD6"/>
<reference evidence="2 3" key="1">
    <citation type="journal article" date="2016" name="Nat. Commun.">
        <title>Thousands of microbial genomes shed light on interconnected biogeochemical processes in an aquifer system.</title>
        <authorList>
            <person name="Anantharaman K."/>
            <person name="Brown C.T."/>
            <person name="Hug L.A."/>
            <person name="Sharon I."/>
            <person name="Castelle C.J."/>
            <person name="Probst A.J."/>
            <person name="Thomas B.C."/>
            <person name="Singh A."/>
            <person name="Wilkins M.J."/>
            <person name="Karaoz U."/>
            <person name="Brodie E.L."/>
            <person name="Williams K.H."/>
            <person name="Hubbard S.S."/>
            <person name="Banfield J.F."/>
        </authorList>
    </citation>
    <scope>NUCLEOTIDE SEQUENCE [LARGE SCALE GENOMIC DNA]</scope>
</reference>
<proteinExistence type="predicted"/>
<evidence type="ECO:0000313" key="2">
    <source>
        <dbReference type="EMBL" id="OHA09296.1"/>
    </source>
</evidence>
<feature type="region of interest" description="Disordered" evidence="1">
    <location>
        <begin position="208"/>
        <end position="249"/>
    </location>
</feature>